<evidence type="ECO:0000313" key="3">
    <source>
        <dbReference type="Proteomes" id="UP001498469"/>
    </source>
</evidence>
<reference evidence="2 3" key="1">
    <citation type="submission" date="2023-11" db="EMBL/GenBank/DDBJ databases">
        <title>Draft genome sequence of a psychrophilic Clostridium strain from permafrost water brine.</title>
        <authorList>
            <person name="Shcherbakova V.A."/>
            <person name="Trubitsyn V.E."/>
            <person name="Zakharyuk A.G."/>
        </authorList>
    </citation>
    <scope>NUCLEOTIDE SEQUENCE [LARGE SCALE GENOMIC DNA]</scope>
    <source>
        <strain evidence="2 3">14F</strain>
    </source>
</reference>
<keyword evidence="1" id="KW-1133">Transmembrane helix</keyword>
<dbReference type="EMBL" id="JAZHFS010000031">
    <property type="protein sequence ID" value="MEF2114847.1"/>
    <property type="molecule type" value="Genomic_DNA"/>
</dbReference>
<dbReference type="RefSeq" id="WP_216248925.1">
    <property type="nucleotide sequence ID" value="NZ_JAZHFS010000031.1"/>
</dbReference>
<gene>
    <name evidence="2" type="ORF">SJI18_21400</name>
</gene>
<accession>A0ABU7UW87</accession>
<dbReference type="Proteomes" id="UP001498469">
    <property type="component" value="Unassembled WGS sequence"/>
</dbReference>
<organism evidence="2 3">
    <name type="scientific">Clostridium frigoriphilum</name>
    <dbReference type="NCBI Taxonomy" id="443253"/>
    <lineage>
        <taxon>Bacteria</taxon>
        <taxon>Bacillati</taxon>
        <taxon>Bacillota</taxon>
        <taxon>Clostridia</taxon>
        <taxon>Eubacteriales</taxon>
        <taxon>Clostridiaceae</taxon>
        <taxon>Clostridium</taxon>
    </lineage>
</organism>
<name>A0ABU7UW87_9CLOT</name>
<feature type="transmembrane region" description="Helical" evidence="1">
    <location>
        <begin position="12"/>
        <end position="29"/>
    </location>
</feature>
<evidence type="ECO:0000313" key="2">
    <source>
        <dbReference type="EMBL" id="MEF2114847.1"/>
    </source>
</evidence>
<keyword evidence="1" id="KW-0472">Membrane</keyword>
<keyword evidence="3" id="KW-1185">Reference proteome</keyword>
<protein>
    <submittedName>
        <fullName evidence="2">CD1871A family CXXC motif-containing protein</fullName>
    </submittedName>
</protein>
<sequence length="51" mass="5995">MKVIKMLKNNLKYWMLIFSLAFMTYGVMIREEQKIVLRKAINICLECIGVG</sequence>
<proteinExistence type="predicted"/>
<evidence type="ECO:0000256" key="1">
    <source>
        <dbReference type="SAM" id="Phobius"/>
    </source>
</evidence>
<keyword evidence="1" id="KW-0812">Transmembrane</keyword>
<comment type="caution">
    <text evidence="2">The sequence shown here is derived from an EMBL/GenBank/DDBJ whole genome shotgun (WGS) entry which is preliminary data.</text>
</comment>
<dbReference type="InterPro" id="IPR047708">
    <property type="entry name" value="CD1871A-like"/>
</dbReference>
<dbReference type="NCBIfam" id="NF040920">
    <property type="entry name" value="CD1871A_fam"/>
    <property type="match status" value="1"/>
</dbReference>